<gene>
    <name evidence="2" type="ORF">GCM10023156_05380</name>
</gene>
<keyword evidence="3" id="KW-1185">Reference proteome</keyword>
<accession>A0ABP8M936</accession>
<proteinExistence type="predicted"/>
<organism evidence="2 3">
    <name type="scientific">Novipirellula rosea</name>
    <dbReference type="NCBI Taxonomy" id="1031540"/>
    <lineage>
        <taxon>Bacteria</taxon>
        <taxon>Pseudomonadati</taxon>
        <taxon>Planctomycetota</taxon>
        <taxon>Planctomycetia</taxon>
        <taxon>Pirellulales</taxon>
        <taxon>Pirellulaceae</taxon>
        <taxon>Novipirellula</taxon>
    </lineage>
</organism>
<dbReference type="EMBL" id="BAABGA010000008">
    <property type="protein sequence ID" value="GAA4445602.1"/>
    <property type="molecule type" value="Genomic_DNA"/>
</dbReference>
<keyword evidence="1" id="KW-0472">Membrane</keyword>
<keyword evidence="1" id="KW-0812">Transmembrane</keyword>
<evidence type="ECO:0000313" key="3">
    <source>
        <dbReference type="Proteomes" id="UP001500840"/>
    </source>
</evidence>
<sequence>MLRDGFRKSLNTGVMPEESWRFGGWPLSGLDGKESKNPRFLTCHLHSLKTIAIPIRWFAAFLFVWMVDR</sequence>
<evidence type="ECO:0000313" key="2">
    <source>
        <dbReference type="EMBL" id="GAA4445602.1"/>
    </source>
</evidence>
<dbReference type="Proteomes" id="UP001500840">
    <property type="component" value="Unassembled WGS sequence"/>
</dbReference>
<evidence type="ECO:0000256" key="1">
    <source>
        <dbReference type="SAM" id="Phobius"/>
    </source>
</evidence>
<comment type="caution">
    <text evidence="2">The sequence shown here is derived from an EMBL/GenBank/DDBJ whole genome shotgun (WGS) entry which is preliminary data.</text>
</comment>
<keyword evidence="1" id="KW-1133">Transmembrane helix</keyword>
<protein>
    <submittedName>
        <fullName evidence="2">Uncharacterized protein</fullName>
    </submittedName>
</protein>
<reference evidence="3" key="1">
    <citation type="journal article" date="2019" name="Int. J. Syst. Evol. Microbiol.">
        <title>The Global Catalogue of Microorganisms (GCM) 10K type strain sequencing project: providing services to taxonomists for standard genome sequencing and annotation.</title>
        <authorList>
            <consortium name="The Broad Institute Genomics Platform"/>
            <consortium name="The Broad Institute Genome Sequencing Center for Infectious Disease"/>
            <person name="Wu L."/>
            <person name="Ma J."/>
        </authorList>
    </citation>
    <scope>NUCLEOTIDE SEQUENCE [LARGE SCALE GENOMIC DNA]</scope>
    <source>
        <strain evidence="3">JCM 17759</strain>
    </source>
</reference>
<name>A0ABP8M936_9BACT</name>
<feature type="transmembrane region" description="Helical" evidence="1">
    <location>
        <begin position="48"/>
        <end position="67"/>
    </location>
</feature>